<dbReference type="STRING" id="1527607.SAMN05428957_10490"/>
<dbReference type="EMBL" id="FNHP01000004">
    <property type="protein sequence ID" value="SDM30183.1"/>
    <property type="molecule type" value="Genomic_DNA"/>
</dbReference>
<evidence type="ECO:0000313" key="3">
    <source>
        <dbReference type="Proteomes" id="UP000198552"/>
    </source>
</evidence>
<feature type="region of interest" description="Disordered" evidence="1">
    <location>
        <begin position="1"/>
        <end position="77"/>
    </location>
</feature>
<accession>A0A1G9S3U9</accession>
<dbReference type="AlphaFoldDB" id="A0A1G9S3U9"/>
<dbReference type="Proteomes" id="UP000198552">
    <property type="component" value="Unassembled WGS sequence"/>
</dbReference>
<feature type="compositionally biased region" description="Low complexity" evidence="1">
    <location>
        <begin position="59"/>
        <end position="77"/>
    </location>
</feature>
<gene>
    <name evidence="2" type="ORF">SAMN05428957_10490</name>
</gene>
<keyword evidence="3" id="KW-1185">Reference proteome</keyword>
<evidence type="ECO:0000313" key="2">
    <source>
        <dbReference type="EMBL" id="SDM30183.1"/>
    </source>
</evidence>
<reference evidence="3" key="1">
    <citation type="submission" date="2016-10" db="EMBL/GenBank/DDBJ databases">
        <authorList>
            <person name="Varghese N."/>
            <person name="Submissions S."/>
        </authorList>
    </citation>
    <scope>NUCLEOTIDE SEQUENCE [LARGE SCALE GENOMIC DNA]</scope>
    <source>
        <strain evidence="3">EPL6</strain>
    </source>
</reference>
<name>A0A1G9S3U9_9BURK</name>
<feature type="compositionally biased region" description="Low complexity" evidence="1">
    <location>
        <begin position="19"/>
        <end position="35"/>
    </location>
</feature>
<sequence length="77" mass="7833">MFPPFQSGQGTTKVYAMNAPATPSSPAAPATPATSEEMQRKIQADLTAMLDPARKKQAAADAQAGQATGDKAAKGQG</sequence>
<proteinExistence type="predicted"/>
<protein>
    <submittedName>
        <fullName evidence="2">Uncharacterized protein</fullName>
    </submittedName>
</protein>
<feature type="compositionally biased region" description="Polar residues" evidence="1">
    <location>
        <begin position="1"/>
        <end position="12"/>
    </location>
</feature>
<organism evidence="2 3">
    <name type="scientific">Oryzisolibacter propanilivorax</name>
    <dbReference type="NCBI Taxonomy" id="1527607"/>
    <lineage>
        <taxon>Bacteria</taxon>
        <taxon>Pseudomonadati</taxon>
        <taxon>Pseudomonadota</taxon>
        <taxon>Betaproteobacteria</taxon>
        <taxon>Burkholderiales</taxon>
        <taxon>Comamonadaceae</taxon>
        <taxon>Oryzisolibacter</taxon>
    </lineage>
</organism>
<evidence type="ECO:0000256" key="1">
    <source>
        <dbReference type="SAM" id="MobiDB-lite"/>
    </source>
</evidence>